<evidence type="ECO:0000313" key="3">
    <source>
        <dbReference type="Proteomes" id="UP000634476"/>
    </source>
</evidence>
<evidence type="ECO:0000256" key="1">
    <source>
        <dbReference type="SAM" id="MobiDB-lite"/>
    </source>
</evidence>
<dbReference type="AlphaFoldDB" id="A0A8J3T7C9"/>
<reference evidence="2" key="1">
    <citation type="submission" date="2021-01" db="EMBL/GenBank/DDBJ databases">
        <title>Whole genome shotgun sequence of Planobispora takensis NBRC 109077.</title>
        <authorList>
            <person name="Komaki H."/>
            <person name="Tamura T."/>
        </authorList>
    </citation>
    <scope>NUCLEOTIDE SEQUENCE</scope>
    <source>
        <strain evidence="2">NBRC 109077</strain>
    </source>
</reference>
<dbReference type="Proteomes" id="UP000634476">
    <property type="component" value="Unassembled WGS sequence"/>
</dbReference>
<organism evidence="2 3">
    <name type="scientific">Planobispora takensis</name>
    <dbReference type="NCBI Taxonomy" id="1367882"/>
    <lineage>
        <taxon>Bacteria</taxon>
        <taxon>Bacillati</taxon>
        <taxon>Actinomycetota</taxon>
        <taxon>Actinomycetes</taxon>
        <taxon>Streptosporangiales</taxon>
        <taxon>Streptosporangiaceae</taxon>
        <taxon>Planobispora</taxon>
    </lineage>
</organism>
<comment type="caution">
    <text evidence="2">The sequence shown here is derived from an EMBL/GenBank/DDBJ whole genome shotgun (WGS) entry which is preliminary data.</text>
</comment>
<proteinExistence type="predicted"/>
<evidence type="ECO:0000313" key="2">
    <source>
        <dbReference type="EMBL" id="GII05463.1"/>
    </source>
</evidence>
<feature type="region of interest" description="Disordered" evidence="1">
    <location>
        <begin position="88"/>
        <end position="193"/>
    </location>
</feature>
<gene>
    <name evidence="2" type="ORF">Pta02_74710</name>
</gene>
<accession>A0A8J3T7C9</accession>
<sequence length="297" mass="31147">MIDPLTLIIVLAILGTKTGRRAGSNAIRSGYQATGWRTPSQALIHHSGRAGAWSGRLFARGTRATRRITSTLAHRIYRRAEHRMRKRWDRRLAGGHTPIPLIGRHRRSHPDGRDTVSGGSPQRGQADRDDSTAAPTAPSAGEPTPPQPATPPAEGTAPAVLSPGSGEASPPADSRPNPASAHPPRSVRRPALSGGTVTMSKLLINIEPPTTDAEFLTDCITMAECLRTLAGEIGTWAEGVAALGLPTNVTDPLTAVATGLEEAAAGAVTAATRFEEEFEEAREVAARGLAITGQDAA</sequence>
<dbReference type="EMBL" id="BOOK01000069">
    <property type="protein sequence ID" value="GII05463.1"/>
    <property type="molecule type" value="Genomic_DNA"/>
</dbReference>
<protein>
    <submittedName>
        <fullName evidence="2">Uncharacterized protein</fullName>
    </submittedName>
</protein>
<name>A0A8J3T7C9_9ACTN</name>
<keyword evidence="3" id="KW-1185">Reference proteome</keyword>